<evidence type="ECO:0000256" key="2">
    <source>
        <dbReference type="ARBA" id="ARBA00022448"/>
    </source>
</evidence>
<keyword evidence="7" id="KW-0732">Signal</keyword>
<dbReference type="PANTHER" id="PTHR47042">
    <property type="entry name" value="C2 DOMAIN-CONTAINING PROTEIN-LIKE"/>
    <property type="match status" value="1"/>
</dbReference>
<sequence length="994" mass="110084">MATLYFLSTLVLTIVVSVPINVLGSAYCGPVEANDQDLIQFPLNLEFLEAEFFLNGALGHGLDAFEPGFAAGGPPPIGAQKANLDPVTRRIIEEFGYQEVGHLRAIITTVGGVPRPLYDLSPEAFAQLFDKAVGYKLDPPFNPYSNTVNYLLASYAIPYVGLVGYVGTIPYLANSTSRSLVASLLGVESGQDAVIRTLLYEKAYEKVLPYNITVAEFTNAISYIRNELAMCGIRDEGLIVPLLLGAEHRTESNILSADANSLSYARTQPQILRIIYGTGIGEHTCNLVYFLRDPTVSCHVGSHNLQHKVHERYVMKLRRKLQYEEKKQAYQKRVLTDSETVRWLNHTVEKIWPICMEQIASQKILLPIIPWFLEKYKPWTAKEAVVRHMYLGRNPPLFTEMRVRQSTGDDHLVLELGMNFCTADDMSAILAVKLRKRLGFGMWAKMHMTGIHVEGKVLIGVKFLPNWPFLGRLRVCFAEPPYFQMTVKPIFATGLDVTELPGIAGWLDKLLSVAFEQTLVQPNMLVVDMEKFVSPGSEDWFSVDEKEPVAYAKVEVIEASDMKPSDLNGLADPYVKGQLGPFRFRTKIQRKTLSPKWHEEFKIPICTWELPNVLAIDVRDKDPLFDDALGVCTVDINKLKDLERHDMWLPLQNIKMGRLHLAITVLERNAQGGDCSPDGDTLTKGQIQDSFASDTANRASFSSESPEKSKVPDNFEPINVEGQEETGIWVHHPGSEVPQTWEPRKGKTTNSFVSQSAVSGPLNIDSSSGEENAEGENKRKRFKRGLQKIGSVFHRNAKNEDNLSSIGENVPSPYENIKATDQRQIGVKFVVEDSLSLPSSGCLGEVNLDSEKSSPESPQGGNAKGIARSILKHAEKSARSIKHALSRTGSRRSPADPSLVTERDIFPESDSSDDQSRSSPQPKPVVSSPIPSPAPCNDDSVKPMENIIESGPSEPSINSGGQMNKVDVEGNGPQSSSPKTPSRFGRSEETSCQM</sequence>
<dbReference type="Pfam" id="PF00168">
    <property type="entry name" value="C2"/>
    <property type="match status" value="1"/>
</dbReference>
<dbReference type="InterPro" id="IPR000008">
    <property type="entry name" value="C2_dom"/>
</dbReference>
<dbReference type="GO" id="GO:0016020">
    <property type="term" value="C:membrane"/>
    <property type="evidence" value="ECO:0007669"/>
    <property type="project" value="UniProtKB-SubCell"/>
</dbReference>
<evidence type="ECO:0000256" key="6">
    <source>
        <dbReference type="SAM" id="MobiDB-lite"/>
    </source>
</evidence>
<dbReference type="InterPro" id="IPR052847">
    <property type="entry name" value="Ext_Synaptotagmin/KAHRP-like"/>
</dbReference>
<accession>A0AAD6RSU0</accession>
<dbReference type="AlphaFoldDB" id="A0AAD6RSU0"/>
<feature type="compositionally biased region" description="Polar residues" evidence="6">
    <location>
        <begin position="748"/>
        <end position="758"/>
    </location>
</feature>
<dbReference type="Pfam" id="PF13668">
    <property type="entry name" value="Ferritin_2"/>
    <property type="match status" value="1"/>
</dbReference>
<evidence type="ECO:0000256" key="3">
    <source>
        <dbReference type="ARBA" id="ARBA00023055"/>
    </source>
</evidence>
<evidence type="ECO:0000256" key="7">
    <source>
        <dbReference type="SAM" id="SignalP"/>
    </source>
</evidence>
<name>A0AAD6RSU0_9ROSI</name>
<feature type="region of interest" description="Disordered" evidence="6">
    <location>
        <begin position="694"/>
        <end position="714"/>
    </location>
</feature>
<dbReference type="Proteomes" id="UP001164929">
    <property type="component" value="Chromosome 1"/>
</dbReference>
<dbReference type="EMBL" id="JAQIZT010000001">
    <property type="protein sequence ID" value="KAJ7014494.1"/>
    <property type="molecule type" value="Genomic_DNA"/>
</dbReference>
<dbReference type="PROSITE" id="PS50004">
    <property type="entry name" value="C2"/>
    <property type="match status" value="1"/>
</dbReference>
<feature type="compositionally biased region" description="Low complexity" evidence="6">
    <location>
        <begin position="917"/>
        <end position="929"/>
    </location>
</feature>
<feature type="compositionally biased region" description="Basic and acidic residues" evidence="6">
    <location>
        <begin position="985"/>
        <end position="994"/>
    </location>
</feature>
<comment type="caution">
    <text evidence="10">The sequence shown here is derived from an EMBL/GenBank/DDBJ whole genome shotgun (WGS) entry which is preliminary data.</text>
</comment>
<dbReference type="Pfam" id="PF25669">
    <property type="entry name" value="SMP_MUG190-like"/>
    <property type="match status" value="1"/>
</dbReference>
<feature type="compositionally biased region" description="Polar residues" evidence="6">
    <location>
        <begin position="694"/>
        <end position="704"/>
    </location>
</feature>
<keyword evidence="3" id="KW-0445">Lipid transport</keyword>
<feature type="region of interest" description="Disordered" evidence="6">
    <location>
        <begin position="837"/>
        <end position="994"/>
    </location>
</feature>
<evidence type="ECO:0000313" key="10">
    <source>
        <dbReference type="EMBL" id="KAJ7014494.1"/>
    </source>
</evidence>
<feature type="domain" description="C2" evidence="8">
    <location>
        <begin position="535"/>
        <end position="649"/>
    </location>
</feature>
<keyword evidence="4" id="KW-0446">Lipid-binding</keyword>
<dbReference type="SMART" id="SM00239">
    <property type="entry name" value="C2"/>
    <property type="match status" value="1"/>
</dbReference>
<evidence type="ECO:0000256" key="5">
    <source>
        <dbReference type="ARBA" id="ARBA00023136"/>
    </source>
</evidence>
<evidence type="ECO:0000256" key="4">
    <source>
        <dbReference type="ARBA" id="ARBA00023121"/>
    </source>
</evidence>
<feature type="chain" id="PRO_5041997324" evidence="7">
    <location>
        <begin position="18"/>
        <end position="994"/>
    </location>
</feature>
<dbReference type="Gene3D" id="2.60.40.150">
    <property type="entry name" value="C2 domain"/>
    <property type="match status" value="1"/>
</dbReference>
<dbReference type="GO" id="GO:0008289">
    <property type="term" value="F:lipid binding"/>
    <property type="evidence" value="ECO:0007669"/>
    <property type="project" value="UniProtKB-KW"/>
</dbReference>
<evidence type="ECO:0000259" key="8">
    <source>
        <dbReference type="PROSITE" id="PS50004"/>
    </source>
</evidence>
<evidence type="ECO:0000256" key="1">
    <source>
        <dbReference type="ARBA" id="ARBA00004370"/>
    </source>
</evidence>
<reference evidence="10 11" key="1">
    <citation type="journal article" date="2023" name="Mol. Ecol. Resour.">
        <title>Chromosome-level genome assembly of a triploid poplar Populus alba 'Berolinensis'.</title>
        <authorList>
            <person name="Chen S."/>
            <person name="Yu Y."/>
            <person name="Wang X."/>
            <person name="Wang S."/>
            <person name="Zhang T."/>
            <person name="Zhou Y."/>
            <person name="He R."/>
            <person name="Meng N."/>
            <person name="Wang Y."/>
            <person name="Liu W."/>
            <person name="Liu Z."/>
            <person name="Liu J."/>
            <person name="Guo Q."/>
            <person name="Huang H."/>
            <person name="Sederoff R.R."/>
            <person name="Wang G."/>
            <person name="Qu G."/>
            <person name="Chen S."/>
        </authorList>
    </citation>
    <scope>NUCLEOTIDE SEQUENCE [LARGE SCALE GENOMIC DNA]</scope>
    <source>
        <strain evidence="10">SC-2020</strain>
    </source>
</reference>
<organism evidence="10 11">
    <name type="scientific">Populus alba x Populus x berolinensis</name>
    <dbReference type="NCBI Taxonomy" id="444605"/>
    <lineage>
        <taxon>Eukaryota</taxon>
        <taxon>Viridiplantae</taxon>
        <taxon>Streptophyta</taxon>
        <taxon>Embryophyta</taxon>
        <taxon>Tracheophyta</taxon>
        <taxon>Spermatophyta</taxon>
        <taxon>Magnoliopsida</taxon>
        <taxon>eudicotyledons</taxon>
        <taxon>Gunneridae</taxon>
        <taxon>Pentapetalae</taxon>
        <taxon>rosids</taxon>
        <taxon>fabids</taxon>
        <taxon>Malpighiales</taxon>
        <taxon>Salicaceae</taxon>
        <taxon>Saliceae</taxon>
        <taxon>Populus</taxon>
    </lineage>
</organism>
<dbReference type="GO" id="GO:0006869">
    <property type="term" value="P:lipid transport"/>
    <property type="evidence" value="ECO:0007669"/>
    <property type="project" value="UniProtKB-KW"/>
</dbReference>
<dbReference type="InterPro" id="IPR031468">
    <property type="entry name" value="SMP_LBD"/>
</dbReference>
<proteinExistence type="predicted"/>
<comment type="subcellular location">
    <subcellularLocation>
        <location evidence="1">Membrane</location>
    </subcellularLocation>
</comment>
<dbReference type="PROSITE" id="PS51847">
    <property type="entry name" value="SMP"/>
    <property type="match status" value="1"/>
</dbReference>
<feature type="compositionally biased region" description="Polar residues" evidence="6">
    <location>
        <begin position="953"/>
        <end position="962"/>
    </location>
</feature>
<feature type="domain" description="SMP-LTD" evidence="9">
    <location>
        <begin position="337"/>
        <end position="530"/>
    </location>
</feature>
<feature type="region of interest" description="Disordered" evidence="6">
    <location>
        <begin position="735"/>
        <end position="781"/>
    </location>
</feature>
<keyword evidence="11" id="KW-1185">Reference proteome</keyword>
<protein>
    <submittedName>
        <fullName evidence="10">C2 domain-containing protein</fullName>
    </submittedName>
</protein>
<dbReference type="PANTHER" id="PTHR47042:SF4">
    <property type="entry name" value="OS02G0313700 PROTEIN"/>
    <property type="match status" value="1"/>
</dbReference>
<keyword evidence="5" id="KW-0472">Membrane</keyword>
<gene>
    <name evidence="10" type="ORF">NC653_003956</name>
</gene>
<keyword evidence="2" id="KW-0813">Transport</keyword>
<dbReference type="SUPFAM" id="SSF49562">
    <property type="entry name" value="C2 domain (Calcium/lipid-binding domain, CaLB)"/>
    <property type="match status" value="1"/>
</dbReference>
<feature type="signal peptide" evidence="7">
    <location>
        <begin position="1"/>
        <end position="17"/>
    </location>
</feature>
<dbReference type="InterPro" id="IPR035892">
    <property type="entry name" value="C2_domain_sf"/>
</dbReference>
<dbReference type="CDD" id="cd00030">
    <property type="entry name" value="C2"/>
    <property type="match status" value="1"/>
</dbReference>
<dbReference type="CDD" id="cd21669">
    <property type="entry name" value="SMP_SF"/>
    <property type="match status" value="1"/>
</dbReference>
<evidence type="ECO:0000313" key="11">
    <source>
        <dbReference type="Proteomes" id="UP001164929"/>
    </source>
</evidence>
<evidence type="ECO:0000259" key="9">
    <source>
        <dbReference type="PROSITE" id="PS51847"/>
    </source>
</evidence>